<dbReference type="EC" id="1.1.1.1" evidence="9 15"/>
<dbReference type="Proteomes" id="UP000218620">
    <property type="component" value="Unassembled WGS sequence"/>
</dbReference>
<evidence type="ECO:0000313" key="21">
    <source>
        <dbReference type="Proteomes" id="UP000218620"/>
    </source>
</evidence>
<evidence type="ECO:0000313" key="10">
    <source>
        <dbReference type="EMBL" id="AZT92035.1"/>
    </source>
</evidence>
<evidence type="ECO:0000259" key="8">
    <source>
        <dbReference type="SMART" id="SM00829"/>
    </source>
</evidence>
<dbReference type="SMART" id="SM00829">
    <property type="entry name" value="PKS_ER"/>
    <property type="match status" value="1"/>
</dbReference>
<evidence type="ECO:0000256" key="5">
    <source>
        <dbReference type="ARBA" id="ARBA00023002"/>
    </source>
</evidence>
<dbReference type="KEGG" id="blin:BLSMQ_0326"/>
<dbReference type="PANTHER" id="PTHR43880:SF12">
    <property type="entry name" value="ALCOHOL DEHYDROGENASE CLASS-3"/>
    <property type="match status" value="1"/>
</dbReference>
<dbReference type="InterPro" id="IPR013149">
    <property type="entry name" value="ADH-like_C"/>
</dbReference>
<name>A0A1D7VZ86_BREAU</name>
<dbReference type="eggNOG" id="COG1062">
    <property type="taxonomic scope" value="Bacteria"/>
</dbReference>
<evidence type="ECO:0000313" key="16">
    <source>
        <dbReference type="EMBL" id="SMX92314.1"/>
    </source>
</evidence>
<reference evidence="10 24" key="6">
    <citation type="submission" date="2017-12" db="EMBL/GenBank/DDBJ databases">
        <authorList>
            <person name="Levesque S."/>
        </authorList>
    </citation>
    <scope>NUCLEOTIDE SEQUENCE [LARGE SCALE GENOMIC DNA]</scope>
    <source>
        <strain evidence="10 24">SMQ-1417</strain>
    </source>
</reference>
<evidence type="ECO:0000256" key="2">
    <source>
        <dbReference type="ARBA" id="ARBA00008072"/>
    </source>
</evidence>
<dbReference type="SUPFAM" id="SSF51735">
    <property type="entry name" value="NAD(P)-binding Rossmann-fold domains"/>
    <property type="match status" value="1"/>
</dbReference>
<evidence type="ECO:0000256" key="7">
    <source>
        <dbReference type="RuleBase" id="RU361277"/>
    </source>
</evidence>
<reference evidence="15 22" key="4">
    <citation type="submission" date="2017-03" db="EMBL/GenBank/DDBJ databases">
        <authorList>
            <person name="Afonso C.L."/>
            <person name="Miller P.J."/>
            <person name="Scott M.A."/>
            <person name="Spackman E."/>
            <person name="Goraichik I."/>
            <person name="Dimitrov K.M."/>
            <person name="Suarez D.L."/>
            <person name="Swayne D.E."/>
        </authorList>
    </citation>
    <scope>NUCLEOTIDE SEQUENCE [LARGE SCALE GENOMIC DNA]</scope>
    <source>
        <strain evidence="15">6</strain>
        <strain evidence="22">6(3)</strain>
        <strain evidence="16">ATCC 9175</strain>
    </source>
</reference>
<keyword evidence="4 7" id="KW-0862">Zinc</keyword>
<dbReference type="Gene3D" id="3.90.180.10">
    <property type="entry name" value="Medium-chain alcohol dehydrogenases, catalytic domain"/>
    <property type="match status" value="1"/>
</dbReference>
<accession>A0A2H1JYD0</accession>
<reference evidence="23" key="5">
    <citation type="submission" date="2017-03" db="EMBL/GenBank/DDBJ databases">
        <authorList>
            <person name="Monnet C."/>
        </authorList>
    </citation>
    <scope>NUCLEOTIDE SEQUENCE [LARGE SCALE GENOMIC DNA]</scope>
    <source>
        <strain evidence="23">ATCC 9175</strain>
    </source>
</reference>
<evidence type="ECO:0000313" key="13">
    <source>
        <dbReference type="EMBL" id="PCC51978.1"/>
    </source>
</evidence>
<evidence type="ECO:0000313" key="22">
    <source>
        <dbReference type="Proteomes" id="UP000234327"/>
    </source>
</evidence>
<dbReference type="InterPro" id="IPR002328">
    <property type="entry name" value="ADH_Zn_CS"/>
</dbReference>
<keyword evidence="6" id="KW-0520">NAD</keyword>
<sequence length="363" mass="37626">MKASLATEVGGKFTTHDIQIDDPRGREVLVDVKASGLCHSDLHLIDHDYGMPLPAVGGHEISGVVRSVASGVTSMKVGDHVVACLIPFCGACAECLAGHSTLCLNPAAVSRGEDESPRISFADGSAIAQSVNVGGFAEQVLVHENQLAVVNNEIPFPQAALLGCSVVTGAGAAINTAHIRPGDTVAVVGTGGIGLNAISGARLCGAKNVIAVDIVDSKLEAAKKFGATDVINSAETDAVAAIQELTGGVDHAFEVIGISATQRQVQEMTRPGGTAYLIGIAPPGATTSFDSSLADLFAQRSLQAVLMGSTNVKRDIALYADMYVQGRFELDGLVTREISLSEINEGYEMLKKGEVIRSIITSF</sequence>
<dbReference type="GO" id="GO:0051903">
    <property type="term" value="F:S-(hydroxymethyl)glutathione dehydrogenase [NAD(P)+] activity"/>
    <property type="evidence" value="ECO:0007669"/>
    <property type="project" value="UniProtKB-EC"/>
</dbReference>
<dbReference type="PROSITE" id="PS00059">
    <property type="entry name" value="ADH_ZINC"/>
    <property type="match status" value="1"/>
</dbReference>
<dbReference type="GO" id="GO:0005829">
    <property type="term" value="C:cytosol"/>
    <property type="evidence" value="ECO:0007669"/>
    <property type="project" value="TreeGrafter"/>
</dbReference>
<dbReference type="Proteomes" id="UP000234525">
    <property type="component" value="Unassembled WGS sequence"/>
</dbReference>
<protein>
    <submittedName>
        <fullName evidence="9 15">Alcohol dehydrogenase</fullName>
        <ecNumber evidence="9 15">1.1.1.1</ecNumber>
        <ecNumber evidence="15">1.1.1.284</ecNumber>
    </submittedName>
</protein>
<dbReference type="EC" id="1.1.1.284" evidence="15"/>
<evidence type="ECO:0000313" key="18">
    <source>
        <dbReference type="Proteomes" id="UP000217720"/>
    </source>
</evidence>
<dbReference type="Proteomes" id="UP000094793">
    <property type="component" value="Chromosome"/>
</dbReference>
<reference evidence="17" key="2">
    <citation type="submission" date="2016-09" db="EMBL/GenBank/DDBJ databases">
        <title>Complete Genome Sequence of Brevibacterium linens SMQ-1335.</title>
        <authorList>
            <person name="de Melo A.G."/>
            <person name="Labrie S.J."/>
            <person name="Dumaresq J."/>
            <person name="Roberts R.J."/>
            <person name="Tremblay D.M."/>
            <person name="Moineau S."/>
        </authorList>
    </citation>
    <scope>NUCLEOTIDE SEQUENCE [LARGE SCALE GENOMIC DNA]</scope>
    <source>
        <strain evidence="17">SMQ-1335</strain>
    </source>
</reference>
<dbReference type="EMBL" id="NRGX01000001">
    <property type="protein sequence ID" value="PCC18533.1"/>
    <property type="molecule type" value="Genomic_DNA"/>
</dbReference>
<reference evidence="9" key="1">
    <citation type="submission" date="2016-09" db="EMBL/GenBank/DDBJ databases">
        <title>Complete Genome Sequence of Brevibacterium aurantiacum SMQ-1335.</title>
        <authorList>
            <person name="de Melo A.G."/>
            <person name="Labrie S.J."/>
            <person name="Dumaresq J."/>
            <person name="Roberts R.J."/>
            <person name="Tremblay D.M."/>
            <person name="Moineau S."/>
        </authorList>
    </citation>
    <scope>NUCLEOTIDE SEQUENCE</scope>
    <source>
        <strain evidence="9">SMQ-1335</strain>
    </source>
</reference>
<evidence type="ECO:0000256" key="3">
    <source>
        <dbReference type="ARBA" id="ARBA00022723"/>
    </source>
</evidence>
<evidence type="ECO:0000256" key="1">
    <source>
        <dbReference type="ARBA" id="ARBA00001947"/>
    </source>
</evidence>
<dbReference type="InterPro" id="IPR011032">
    <property type="entry name" value="GroES-like_sf"/>
</dbReference>
<dbReference type="PANTHER" id="PTHR43880">
    <property type="entry name" value="ALCOHOL DEHYDROGENASE"/>
    <property type="match status" value="1"/>
</dbReference>
<comment type="similarity">
    <text evidence="2 7">Belongs to the zinc-containing alcohol dehydrogenase family.</text>
</comment>
<evidence type="ECO:0000313" key="19">
    <source>
        <dbReference type="Proteomes" id="UP000217881"/>
    </source>
</evidence>
<keyword evidence="3 7" id="KW-0479">Metal-binding</keyword>
<evidence type="ECO:0000313" key="17">
    <source>
        <dbReference type="Proteomes" id="UP000094793"/>
    </source>
</evidence>
<keyword evidence="5 9" id="KW-0560">Oxidoreductase</keyword>
<evidence type="ECO:0000313" key="9">
    <source>
        <dbReference type="EMBL" id="AOP52044.1"/>
    </source>
</evidence>
<evidence type="ECO:0000313" key="15">
    <source>
        <dbReference type="EMBL" id="SMX83542.1"/>
    </source>
</evidence>
<dbReference type="FunFam" id="3.40.50.720:FF:000003">
    <property type="entry name" value="S-(hydroxymethyl)glutathione dehydrogenase"/>
    <property type="match status" value="1"/>
</dbReference>
<dbReference type="Pfam" id="PF08240">
    <property type="entry name" value="ADH_N"/>
    <property type="match status" value="1"/>
</dbReference>
<gene>
    <name evidence="16" type="ORF">BAUR9175_02916</name>
    <name evidence="15" type="ORF">BAURA63_01993</name>
    <name evidence="9" type="ORF">BLSMQ_0326</name>
    <name evidence="14" type="ORF">CIK59_15460</name>
    <name evidence="13" type="ORF">CIK62_00675</name>
    <name evidence="12" type="ORF">CIK65_04945</name>
    <name evidence="11" type="ORF">CIK79_09660</name>
    <name evidence="10" type="ORF">CXR23_01800</name>
</gene>
<dbReference type="InterPro" id="IPR020843">
    <property type="entry name" value="ER"/>
</dbReference>
<evidence type="ECO:0000256" key="6">
    <source>
        <dbReference type="ARBA" id="ARBA00023027"/>
    </source>
</evidence>
<dbReference type="GO" id="GO:0004022">
    <property type="term" value="F:alcohol dehydrogenase (NAD+) activity"/>
    <property type="evidence" value="ECO:0007669"/>
    <property type="project" value="UniProtKB-EC"/>
</dbReference>
<dbReference type="Proteomes" id="UP000218377">
    <property type="component" value="Unassembled WGS sequence"/>
</dbReference>
<accession>A0A1D7VZ86</accession>
<evidence type="ECO:0000313" key="11">
    <source>
        <dbReference type="EMBL" id="PCC18533.1"/>
    </source>
</evidence>
<dbReference type="OrthoDB" id="334894at2"/>
<evidence type="ECO:0000256" key="4">
    <source>
        <dbReference type="ARBA" id="ARBA00022833"/>
    </source>
</evidence>
<dbReference type="Gene3D" id="3.40.50.720">
    <property type="entry name" value="NAD(P)-binding Rossmann-like Domain"/>
    <property type="match status" value="1"/>
</dbReference>
<dbReference type="EMBL" id="NRGO01000001">
    <property type="protein sequence ID" value="PCC51978.1"/>
    <property type="molecule type" value="Genomic_DNA"/>
</dbReference>
<dbReference type="Pfam" id="PF00107">
    <property type="entry name" value="ADH_zinc_N"/>
    <property type="match status" value="1"/>
</dbReference>
<reference evidence="10 24" key="7">
    <citation type="submission" date="2019-01" db="EMBL/GenBank/DDBJ databases">
        <title>Comparative genomic analysis of Brevibacterium aurantiacum sheds light on its evolution and its adaptation to smear-ripened cheeses.</title>
        <authorList>
            <person name="Moineau S."/>
        </authorList>
    </citation>
    <scope>NUCLEOTIDE SEQUENCE [LARGE SCALE GENOMIC DNA]</scope>
    <source>
        <strain evidence="10 24">SMQ-1417</strain>
    </source>
</reference>
<evidence type="ECO:0000313" key="12">
    <source>
        <dbReference type="EMBL" id="PCC43937.1"/>
    </source>
</evidence>
<keyword evidence="23" id="KW-1185">Reference proteome</keyword>
<dbReference type="RefSeq" id="WP_009883506.1">
    <property type="nucleotide sequence ID" value="NZ_AAGP01000018.1"/>
</dbReference>
<dbReference type="Proteomes" id="UP000234327">
    <property type="component" value="Unassembled WGS sequence"/>
</dbReference>
<dbReference type="EMBL" id="NRGQ01000005">
    <property type="protein sequence ID" value="PCC43937.1"/>
    <property type="molecule type" value="Genomic_DNA"/>
</dbReference>
<dbReference type="GO" id="GO:0008270">
    <property type="term" value="F:zinc ion binding"/>
    <property type="evidence" value="ECO:0007669"/>
    <property type="project" value="InterPro"/>
</dbReference>
<evidence type="ECO:0000313" key="20">
    <source>
        <dbReference type="Proteomes" id="UP000218377"/>
    </source>
</evidence>
<dbReference type="Proteomes" id="UP000283000">
    <property type="component" value="Chromosome"/>
</dbReference>
<dbReference type="EMBL" id="CP025330">
    <property type="protein sequence ID" value="AZT92035.1"/>
    <property type="molecule type" value="Genomic_DNA"/>
</dbReference>
<dbReference type="CDD" id="cd08279">
    <property type="entry name" value="Zn_ADH_class_III"/>
    <property type="match status" value="1"/>
</dbReference>
<evidence type="ECO:0000313" key="23">
    <source>
        <dbReference type="Proteomes" id="UP000234525"/>
    </source>
</evidence>
<dbReference type="GO" id="GO:0046294">
    <property type="term" value="P:formaldehyde catabolic process"/>
    <property type="evidence" value="ECO:0007669"/>
    <property type="project" value="TreeGrafter"/>
</dbReference>
<dbReference type="EMBL" id="FXYZ01000007">
    <property type="protein sequence ID" value="SMX83542.1"/>
    <property type="molecule type" value="Genomic_DNA"/>
</dbReference>
<comment type="cofactor">
    <cofactor evidence="1 7">
        <name>Zn(2+)</name>
        <dbReference type="ChEBI" id="CHEBI:29105"/>
    </cofactor>
</comment>
<evidence type="ECO:0000313" key="14">
    <source>
        <dbReference type="EMBL" id="PCC52500.1"/>
    </source>
</evidence>
<dbReference type="AlphaFoldDB" id="A0A1D7VZ86"/>
<feature type="domain" description="Enoyl reductase (ER)" evidence="8">
    <location>
        <begin position="10"/>
        <end position="360"/>
    </location>
</feature>
<accession>A0A2A3X491</accession>
<dbReference type="PATRIC" id="fig|1703.10.peg.340"/>
<dbReference type="Proteomes" id="UP000217720">
    <property type="component" value="Unassembled WGS sequence"/>
</dbReference>
<dbReference type="InterPro" id="IPR036291">
    <property type="entry name" value="NAD(P)-bd_dom_sf"/>
</dbReference>
<dbReference type="EMBL" id="CP017150">
    <property type="protein sequence ID" value="AOP52044.1"/>
    <property type="molecule type" value="Genomic_DNA"/>
</dbReference>
<dbReference type="SUPFAM" id="SSF50129">
    <property type="entry name" value="GroES-like"/>
    <property type="match status" value="2"/>
</dbReference>
<reference evidence="18 19" key="3">
    <citation type="journal article" date="2017" name="Elife">
        <title>Extensive horizontal gene transfer in cheese-associated bacteria.</title>
        <authorList>
            <person name="Bonham K.S."/>
            <person name="Wolfe B.E."/>
            <person name="Dutton R.J."/>
        </authorList>
    </citation>
    <scope>NUCLEOTIDE SEQUENCE [LARGE SCALE GENOMIC DNA]</scope>
    <source>
        <strain evidence="14 19">738_8</strain>
        <strain evidence="13 18">900_6</strain>
        <strain evidence="12 21">962_8</strain>
        <strain evidence="11 20">JB5</strain>
    </source>
</reference>
<evidence type="ECO:0000313" key="24">
    <source>
        <dbReference type="Proteomes" id="UP000283000"/>
    </source>
</evidence>
<dbReference type="EMBL" id="NRHA01000020">
    <property type="protein sequence ID" value="PCC52500.1"/>
    <property type="molecule type" value="Genomic_DNA"/>
</dbReference>
<dbReference type="InterPro" id="IPR013154">
    <property type="entry name" value="ADH-like_N"/>
</dbReference>
<dbReference type="EMBL" id="FXZB01000021">
    <property type="protein sequence ID" value="SMX92314.1"/>
    <property type="molecule type" value="Genomic_DNA"/>
</dbReference>
<proteinExistence type="inferred from homology"/>
<dbReference type="Proteomes" id="UP000217881">
    <property type="component" value="Unassembled WGS sequence"/>
</dbReference>
<organism evidence="9 17">
    <name type="scientific">Brevibacterium aurantiacum</name>
    <dbReference type="NCBI Taxonomy" id="273384"/>
    <lineage>
        <taxon>Bacteria</taxon>
        <taxon>Bacillati</taxon>
        <taxon>Actinomycetota</taxon>
        <taxon>Actinomycetes</taxon>
        <taxon>Micrococcales</taxon>
        <taxon>Brevibacteriaceae</taxon>
        <taxon>Brevibacterium</taxon>
    </lineage>
</organism>